<feature type="coiled-coil region" evidence="1">
    <location>
        <begin position="140"/>
        <end position="199"/>
    </location>
</feature>
<feature type="compositionally biased region" description="Polar residues" evidence="2">
    <location>
        <begin position="95"/>
        <end position="112"/>
    </location>
</feature>
<dbReference type="EMBL" id="ML992670">
    <property type="protein sequence ID" value="KAF2213474.1"/>
    <property type="molecule type" value="Genomic_DNA"/>
</dbReference>
<feature type="compositionally biased region" description="Low complexity" evidence="2">
    <location>
        <begin position="80"/>
        <end position="94"/>
    </location>
</feature>
<keyword evidence="4" id="KW-1185">Reference proteome</keyword>
<proteinExistence type="predicted"/>
<evidence type="ECO:0000256" key="1">
    <source>
        <dbReference type="SAM" id="Coils"/>
    </source>
</evidence>
<feature type="compositionally biased region" description="Basic residues" evidence="2">
    <location>
        <begin position="344"/>
        <end position="353"/>
    </location>
</feature>
<feature type="compositionally biased region" description="Low complexity" evidence="2">
    <location>
        <begin position="289"/>
        <end position="300"/>
    </location>
</feature>
<feature type="region of interest" description="Disordered" evidence="2">
    <location>
        <begin position="1"/>
        <end position="112"/>
    </location>
</feature>
<reference evidence="3" key="1">
    <citation type="journal article" date="2020" name="Stud. Mycol.">
        <title>101 Dothideomycetes genomes: a test case for predicting lifestyles and emergence of pathogens.</title>
        <authorList>
            <person name="Haridas S."/>
            <person name="Albert R."/>
            <person name="Binder M."/>
            <person name="Bloem J."/>
            <person name="Labutti K."/>
            <person name="Salamov A."/>
            <person name="Andreopoulos B."/>
            <person name="Baker S."/>
            <person name="Barry K."/>
            <person name="Bills G."/>
            <person name="Bluhm B."/>
            <person name="Cannon C."/>
            <person name="Castanera R."/>
            <person name="Culley D."/>
            <person name="Daum C."/>
            <person name="Ezra D."/>
            <person name="Gonzalez J."/>
            <person name="Henrissat B."/>
            <person name="Kuo A."/>
            <person name="Liang C."/>
            <person name="Lipzen A."/>
            <person name="Lutzoni F."/>
            <person name="Magnuson J."/>
            <person name="Mondo S."/>
            <person name="Nolan M."/>
            <person name="Ohm R."/>
            <person name="Pangilinan J."/>
            <person name="Park H.-J."/>
            <person name="Ramirez L."/>
            <person name="Alfaro M."/>
            <person name="Sun H."/>
            <person name="Tritt A."/>
            <person name="Yoshinaga Y."/>
            <person name="Zwiers L.-H."/>
            <person name="Turgeon B."/>
            <person name="Goodwin S."/>
            <person name="Spatafora J."/>
            <person name="Crous P."/>
            <person name="Grigoriev I."/>
        </authorList>
    </citation>
    <scope>NUCLEOTIDE SEQUENCE</scope>
    <source>
        <strain evidence="3">SCOH1-5</strain>
    </source>
</reference>
<dbReference type="OrthoDB" id="3648593at2759"/>
<feature type="compositionally biased region" description="Polar residues" evidence="2">
    <location>
        <begin position="279"/>
        <end position="288"/>
    </location>
</feature>
<dbReference type="Proteomes" id="UP000799539">
    <property type="component" value="Unassembled WGS sequence"/>
</dbReference>
<name>A0A6A6FJM1_9PEZI</name>
<feature type="compositionally biased region" description="Low complexity" evidence="2">
    <location>
        <begin position="328"/>
        <end position="339"/>
    </location>
</feature>
<feature type="region of interest" description="Disordered" evidence="2">
    <location>
        <begin position="277"/>
        <end position="365"/>
    </location>
</feature>
<feature type="compositionally biased region" description="Basic residues" evidence="2">
    <location>
        <begin position="8"/>
        <end position="20"/>
    </location>
</feature>
<feature type="compositionally biased region" description="Polar residues" evidence="2">
    <location>
        <begin position="55"/>
        <end position="79"/>
    </location>
</feature>
<accession>A0A6A6FJM1</accession>
<keyword evidence="1" id="KW-0175">Coiled coil</keyword>
<dbReference type="AlphaFoldDB" id="A0A6A6FJM1"/>
<evidence type="ECO:0000256" key="2">
    <source>
        <dbReference type="SAM" id="MobiDB-lite"/>
    </source>
</evidence>
<evidence type="ECO:0000313" key="3">
    <source>
        <dbReference type="EMBL" id="KAF2213474.1"/>
    </source>
</evidence>
<organism evidence="3 4">
    <name type="scientific">Cercospora zeae-maydis SCOH1-5</name>
    <dbReference type="NCBI Taxonomy" id="717836"/>
    <lineage>
        <taxon>Eukaryota</taxon>
        <taxon>Fungi</taxon>
        <taxon>Dikarya</taxon>
        <taxon>Ascomycota</taxon>
        <taxon>Pezizomycotina</taxon>
        <taxon>Dothideomycetes</taxon>
        <taxon>Dothideomycetidae</taxon>
        <taxon>Mycosphaerellales</taxon>
        <taxon>Mycosphaerellaceae</taxon>
        <taxon>Cercospora</taxon>
    </lineage>
</organism>
<protein>
    <submittedName>
        <fullName evidence="3">Uncharacterized protein</fullName>
    </submittedName>
</protein>
<sequence length="379" mass="42728">MSSLAKSSKSKSPRQSSPKHAKTDTEWVMVDDDATSSTQQNDNQFDKVTEETKDGSSSAGTKHSNAASQASALTTPSTQSRTKQPKSTPSPSQPELNSLLSTLSTQRSELSSMQTCLLEAQAQIQEERDLFQAQYYTLRIQQEERETQFAKEKKQEWRDDLEGLRLESAVRAAGEEARMEKLMAQMEGLVMKVEKTEKSTTREEKGEERSEAIEILGKQIEQLAMGMQQLAETISKIQTMQFEKFEAAERNRQKFHVRFANIEREIEAIREEKRLAAATQQPTISLPAQSSDSNHSSSQQRPIPLTSKREPYLGNKHLPKAKDITGTPSSPSLSSGPTSSPRPPPRRRPRRPVHTTSANIRPHSSRLDCEWFLDHHDPW</sequence>
<feature type="compositionally biased region" description="Basic and acidic residues" evidence="2">
    <location>
        <begin position="44"/>
        <end position="54"/>
    </location>
</feature>
<gene>
    <name evidence="3" type="ORF">CERZMDRAFT_96311</name>
</gene>
<evidence type="ECO:0000313" key="4">
    <source>
        <dbReference type="Proteomes" id="UP000799539"/>
    </source>
</evidence>